<reference evidence="2 3" key="1">
    <citation type="submission" date="2023-03" db="EMBL/GenBank/DDBJ databases">
        <title>Isolation and description of six Streptomyces strains from soil environments, able to metabolize different microbial glucans.</title>
        <authorList>
            <person name="Widen T."/>
            <person name="Larsbrink J."/>
        </authorList>
    </citation>
    <scope>NUCLEOTIDE SEQUENCE [LARGE SCALE GENOMIC DNA]</scope>
    <source>
        <strain evidence="2 3">Alt3</strain>
    </source>
</reference>
<keyword evidence="3" id="KW-1185">Reference proteome</keyword>
<keyword evidence="1" id="KW-0812">Transmembrane</keyword>
<dbReference type="InterPro" id="IPR045629">
    <property type="entry name" value="DUF6232"/>
</dbReference>
<dbReference type="Proteomes" id="UP001224433">
    <property type="component" value="Chromosome"/>
</dbReference>
<keyword evidence="1" id="KW-0472">Membrane</keyword>
<protein>
    <submittedName>
        <fullName evidence="2">DUF6232 family protein</fullName>
    </submittedName>
</protein>
<dbReference type="Pfam" id="PF19744">
    <property type="entry name" value="DUF6232"/>
    <property type="match status" value="1"/>
</dbReference>
<proteinExistence type="predicted"/>
<name>A0ABY9JB19_9ACTN</name>
<evidence type="ECO:0000313" key="2">
    <source>
        <dbReference type="EMBL" id="WLQ64860.1"/>
    </source>
</evidence>
<dbReference type="RefSeq" id="WP_147963940.1">
    <property type="nucleotide sequence ID" value="NZ_CP120983.1"/>
</dbReference>
<evidence type="ECO:0000313" key="3">
    <source>
        <dbReference type="Proteomes" id="UP001224433"/>
    </source>
</evidence>
<feature type="transmembrane region" description="Helical" evidence="1">
    <location>
        <begin position="48"/>
        <end position="78"/>
    </location>
</feature>
<accession>A0ABY9JB19</accession>
<dbReference type="EMBL" id="CP120983">
    <property type="protein sequence ID" value="WLQ64860.1"/>
    <property type="molecule type" value="Genomic_DNA"/>
</dbReference>
<sequence>MAAQVTINEGVLWVGGEAYPLRNISHVGQRELTVDKSAVWKTFILRTIGWLILGGIIAAVFDTVGTIIFLAVEAFLIWKLVSALQRPPVYGLVLNTSGTQREAIWSTRQPEIQQLVHEITKAIGNPDVAQTIINVAHAVQGDFIQQYGSGSVGKAQHSGSGSIGGS</sequence>
<evidence type="ECO:0000256" key="1">
    <source>
        <dbReference type="SAM" id="Phobius"/>
    </source>
</evidence>
<organism evidence="2 3">
    <name type="scientific">Streptomyces glycanivorans</name>
    <dbReference type="NCBI Taxonomy" id="3033808"/>
    <lineage>
        <taxon>Bacteria</taxon>
        <taxon>Bacillati</taxon>
        <taxon>Actinomycetota</taxon>
        <taxon>Actinomycetes</taxon>
        <taxon>Kitasatosporales</taxon>
        <taxon>Streptomycetaceae</taxon>
        <taxon>Streptomyces</taxon>
    </lineage>
</organism>
<keyword evidence="1" id="KW-1133">Transmembrane helix</keyword>
<gene>
    <name evidence="2" type="ORF">P8A20_15215</name>
</gene>